<proteinExistence type="predicted"/>
<reference evidence="2" key="1">
    <citation type="journal article" date="2021" name="Sci. Rep.">
        <title>Diploid genomic architecture of Nitzschia inconspicua, an elite biomass production diatom.</title>
        <authorList>
            <person name="Oliver A."/>
            <person name="Podell S."/>
            <person name="Pinowska A."/>
            <person name="Traller J.C."/>
            <person name="Smith S.R."/>
            <person name="McClure R."/>
            <person name="Beliaev A."/>
            <person name="Bohutskyi P."/>
            <person name="Hill E.A."/>
            <person name="Rabines A."/>
            <person name="Zheng H."/>
            <person name="Allen L.Z."/>
            <person name="Kuo A."/>
            <person name="Grigoriev I.V."/>
            <person name="Allen A.E."/>
            <person name="Hazlebeck D."/>
            <person name="Allen E.E."/>
        </authorList>
    </citation>
    <scope>NUCLEOTIDE SEQUENCE</scope>
    <source>
        <strain evidence="2">Hildebrandi</strain>
    </source>
</reference>
<gene>
    <name evidence="2" type="ORF">IV203_027049</name>
</gene>
<dbReference type="AlphaFoldDB" id="A0A9K3PXV2"/>
<evidence type="ECO:0000313" key="2">
    <source>
        <dbReference type="EMBL" id="KAG7363688.1"/>
    </source>
</evidence>
<comment type="caution">
    <text evidence="2">The sequence shown here is derived from an EMBL/GenBank/DDBJ whole genome shotgun (WGS) entry which is preliminary data.</text>
</comment>
<sequence>MLLHGIWKFLSNLDCQTLSSTVDGVDEENSISMQMYYSTMVPRPRLTNLDPPKQCLSVLSNAQNIDTTHNSSSGSYMTDDAPILSLSTVWEEEESKRSESLTMPRLASIVSHRTMESSVMDMTDHPEERSNADAGLPMEDGHQMSAASTTSWTTVSFMTTLYSHPYEEERISFDDLDENIPPARETKPKRRKHPFWRL</sequence>
<feature type="compositionally biased region" description="Basic residues" evidence="1">
    <location>
        <begin position="187"/>
        <end position="198"/>
    </location>
</feature>
<reference evidence="2" key="2">
    <citation type="submission" date="2021-04" db="EMBL/GenBank/DDBJ databases">
        <authorList>
            <person name="Podell S."/>
        </authorList>
    </citation>
    <scope>NUCLEOTIDE SEQUENCE</scope>
    <source>
        <strain evidence="2">Hildebrandi</strain>
    </source>
</reference>
<protein>
    <submittedName>
        <fullName evidence="2">Uncharacterized protein</fullName>
    </submittedName>
</protein>
<evidence type="ECO:0000313" key="3">
    <source>
        <dbReference type="Proteomes" id="UP000693970"/>
    </source>
</evidence>
<name>A0A9K3PXV2_9STRA</name>
<feature type="region of interest" description="Disordered" evidence="1">
    <location>
        <begin position="177"/>
        <end position="198"/>
    </location>
</feature>
<keyword evidence="3" id="KW-1185">Reference proteome</keyword>
<dbReference type="EMBL" id="JAGRRH010000010">
    <property type="protein sequence ID" value="KAG7363688.1"/>
    <property type="molecule type" value="Genomic_DNA"/>
</dbReference>
<dbReference type="Proteomes" id="UP000693970">
    <property type="component" value="Unassembled WGS sequence"/>
</dbReference>
<evidence type="ECO:0000256" key="1">
    <source>
        <dbReference type="SAM" id="MobiDB-lite"/>
    </source>
</evidence>
<accession>A0A9K3PXV2</accession>
<organism evidence="2 3">
    <name type="scientific">Nitzschia inconspicua</name>
    <dbReference type="NCBI Taxonomy" id="303405"/>
    <lineage>
        <taxon>Eukaryota</taxon>
        <taxon>Sar</taxon>
        <taxon>Stramenopiles</taxon>
        <taxon>Ochrophyta</taxon>
        <taxon>Bacillariophyta</taxon>
        <taxon>Bacillariophyceae</taxon>
        <taxon>Bacillariophycidae</taxon>
        <taxon>Bacillariales</taxon>
        <taxon>Bacillariaceae</taxon>
        <taxon>Nitzschia</taxon>
    </lineage>
</organism>